<evidence type="ECO:0000313" key="3">
    <source>
        <dbReference type="Proteomes" id="UP000324800"/>
    </source>
</evidence>
<name>A0A5J4W1Z9_9EUKA</name>
<evidence type="ECO:0000313" key="2">
    <source>
        <dbReference type="EMBL" id="KAA6388828.1"/>
    </source>
</evidence>
<feature type="region of interest" description="Disordered" evidence="1">
    <location>
        <begin position="1"/>
        <end position="30"/>
    </location>
</feature>
<feature type="non-terminal residue" evidence="2">
    <location>
        <position position="30"/>
    </location>
</feature>
<sequence length="30" mass="3381">MIRKNSLMQSGGGYITPHRSPQRGDRTAHK</sequence>
<dbReference type="AlphaFoldDB" id="A0A5J4W1Z9"/>
<evidence type="ECO:0000256" key="1">
    <source>
        <dbReference type="SAM" id="MobiDB-lite"/>
    </source>
</evidence>
<reference evidence="2 3" key="1">
    <citation type="submission" date="2019-03" db="EMBL/GenBank/DDBJ databases">
        <title>Single cell metagenomics reveals metabolic interactions within the superorganism composed of flagellate Streblomastix strix and complex community of Bacteroidetes bacteria on its surface.</title>
        <authorList>
            <person name="Treitli S.C."/>
            <person name="Kolisko M."/>
            <person name="Husnik F."/>
            <person name="Keeling P."/>
            <person name="Hampl V."/>
        </authorList>
    </citation>
    <scope>NUCLEOTIDE SEQUENCE [LARGE SCALE GENOMIC DNA]</scope>
    <source>
        <strain evidence="2">ST1C</strain>
    </source>
</reference>
<accession>A0A5J4W1Z9</accession>
<proteinExistence type="predicted"/>
<organism evidence="2 3">
    <name type="scientific">Streblomastix strix</name>
    <dbReference type="NCBI Taxonomy" id="222440"/>
    <lineage>
        <taxon>Eukaryota</taxon>
        <taxon>Metamonada</taxon>
        <taxon>Preaxostyla</taxon>
        <taxon>Oxymonadida</taxon>
        <taxon>Streblomastigidae</taxon>
        <taxon>Streblomastix</taxon>
    </lineage>
</organism>
<dbReference type="EMBL" id="SNRW01003831">
    <property type="protein sequence ID" value="KAA6388828.1"/>
    <property type="molecule type" value="Genomic_DNA"/>
</dbReference>
<comment type="caution">
    <text evidence="2">The sequence shown here is derived from an EMBL/GenBank/DDBJ whole genome shotgun (WGS) entry which is preliminary data.</text>
</comment>
<gene>
    <name evidence="2" type="ORF">EZS28_015644</name>
</gene>
<protein>
    <submittedName>
        <fullName evidence="2">Uncharacterized protein</fullName>
    </submittedName>
</protein>
<dbReference type="Proteomes" id="UP000324800">
    <property type="component" value="Unassembled WGS sequence"/>
</dbReference>